<evidence type="ECO:0000313" key="2">
    <source>
        <dbReference type="EMBL" id="KKM02473.1"/>
    </source>
</evidence>
<name>A0A0F9JU61_9ZZZZ</name>
<evidence type="ECO:0000313" key="1">
    <source>
        <dbReference type="EMBL" id="KKL83373.1"/>
    </source>
</evidence>
<sequence length="33" mass="3813">QRQLGVMGQKAGFLERIEDVYPDYSSLLQMLAR</sequence>
<organism evidence="2">
    <name type="scientific">marine sediment metagenome</name>
    <dbReference type="NCBI Taxonomy" id="412755"/>
    <lineage>
        <taxon>unclassified sequences</taxon>
        <taxon>metagenomes</taxon>
        <taxon>ecological metagenomes</taxon>
    </lineage>
</organism>
<proteinExistence type="predicted"/>
<feature type="non-terminal residue" evidence="2">
    <location>
        <position position="1"/>
    </location>
</feature>
<accession>A0A0F9JU61</accession>
<protein>
    <submittedName>
        <fullName evidence="2">Uncharacterized protein</fullName>
    </submittedName>
</protein>
<dbReference type="AlphaFoldDB" id="A0A0F9JU61"/>
<dbReference type="EMBL" id="LAZR01021995">
    <property type="protein sequence ID" value="KKL83373.1"/>
    <property type="molecule type" value="Genomic_DNA"/>
</dbReference>
<reference evidence="2" key="1">
    <citation type="journal article" date="2015" name="Nature">
        <title>Complex archaea that bridge the gap between prokaryotes and eukaryotes.</title>
        <authorList>
            <person name="Spang A."/>
            <person name="Saw J.H."/>
            <person name="Jorgensen S.L."/>
            <person name="Zaremba-Niedzwiedzka K."/>
            <person name="Martijn J."/>
            <person name="Lind A.E."/>
            <person name="van Eijk R."/>
            <person name="Schleper C."/>
            <person name="Guy L."/>
            <person name="Ettema T.J."/>
        </authorList>
    </citation>
    <scope>NUCLEOTIDE SEQUENCE</scope>
</reference>
<comment type="caution">
    <text evidence="2">The sequence shown here is derived from an EMBL/GenBank/DDBJ whole genome shotgun (WGS) entry which is preliminary data.</text>
</comment>
<gene>
    <name evidence="2" type="ORF">LCGC14_1784090</name>
    <name evidence="1" type="ORF">LCGC14_1975390</name>
</gene>
<dbReference type="EMBL" id="LAZR01016920">
    <property type="protein sequence ID" value="KKM02473.1"/>
    <property type="molecule type" value="Genomic_DNA"/>
</dbReference>